<feature type="compositionally biased region" description="Basic and acidic residues" evidence="1">
    <location>
        <begin position="676"/>
        <end position="687"/>
    </location>
</feature>
<feature type="compositionally biased region" description="Low complexity" evidence="1">
    <location>
        <begin position="118"/>
        <end position="133"/>
    </location>
</feature>
<accession>A0A0G4HRS3</accession>
<dbReference type="VEuPathDB" id="CryptoDB:Cvel_8140"/>
<feature type="signal peptide" evidence="2">
    <location>
        <begin position="1"/>
        <end position="19"/>
    </location>
</feature>
<evidence type="ECO:0000313" key="3">
    <source>
        <dbReference type="EMBL" id="CEM47025.1"/>
    </source>
</evidence>
<protein>
    <submittedName>
        <fullName evidence="3">Uncharacterized protein</fullName>
    </submittedName>
</protein>
<feature type="region of interest" description="Disordered" evidence="1">
    <location>
        <begin position="55"/>
        <end position="104"/>
    </location>
</feature>
<feature type="region of interest" description="Disordered" evidence="1">
    <location>
        <begin position="665"/>
        <end position="711"/>
    </location>
</feature>
<keyword evidence="2" id="KW-0732">Signal</keyword>
<dbReference type="EMBL" id="CDMZ01003619">
    <property type="protein sequence ID" value="CEM47025.1"/>
    <property type="molecule type" value="Genomic_DNA"/>
</dbReference>
<organism evidence="3">
    <name type="scientific">Chromera velia CCMP2878</name>
    <dbReference type="NCBI Taxonomy" id="1169474"/>
    <lineage>
        <taxon>Eukaryota</taxon>
        <taxon>Sar</taxon>
        <taxon>Alveolata</taxon>
        <taxon>Colpodellida</taxon>
        <taxon>Chromeraceae</taxon>
        <taxon>Chromera</taxon>
    </lineage>
</organism>
<reference evidence="3" key="1">
    <citation type="submission" date="2014-11" db="EMBL/GenBank/DDBJ databases">
        <authorList>
            <person name="Otto D Thomas"/>
            <person name="Naeem Raeece"/>
        </authorList>
    </citation>
    <scope>NUCLEOTIDE SEQUENCE</scope>
</reference>
<proteinExistence type="predicted"/>
<dbReference type="AlphaFoldDB" id="A0A0G4HRS3"/>
<evidence type="ECO:0000256" key="2">
    <source>
        <dbReference type="SAM" id="SignalP"/>
    </source>
</evidence>
<feature type="compositionally biased region" description="Acidic residues" evidence="1">
    <location>
        <begin position="86"/>
        <end position="96"/>
    </location>
</feature>
<feature type="region of interest" description="Disordered" evidence="1">
    <location>
        <begin position="118"/>
        <end position="181"/>
    </location>
</feature>
<feature type="compositionally biased region" description="Basic residues" evidence="1">
    <location>
        <begin position="688"/>
        <end position="711"/>
    </location>
</feature>
<feature type="compositionally biased region" description="Polar residues" evidence="1">
    <location>
        <begin position="55"/>
        <end position="67"/>
    </location>
</feature>
<name>A0A0G4HRS3_9ALVE</name>
<feature type="compositionally biased region" description="Basic residues" evidence="1">
    <location>
        <begin position="70"/>
        <end position="83"/>
    </location>
</feature>
<evidence type="ECO:0000256" key="1">
    <source>
        <dbReference type="SAM" id="MobiDB-lite"/>
    </source>
</evidence>
<sequence>MAPTPFVLFGGLLFSVGVSFNARPLRLSSTGRGWPADSAFSGGPLVSVLEDDSSTALGAQPSGSVQSPAGKKKKLKRRRRKRVAVLEEETAGDGDSEGVGRGTEDAVPLDDVIQETLDGAASSSDARLSSDSSFQHLTSVGEEGEGEEGESLAPSIALEVPVTAQEQQEEEEEDGAGKEERKRAALELFQEFMSDEDDVDRIFREEKRRRQIEIEARKDMESLAPREVDEKQLMEFIRNPKKGMPKIRESIVLPEDQCSTSPPFLPAVEWDGYVSVMWDELQAELDRERVFLEALDDPREIFETLSFLVTPKQQSVIKEAELQDPEFEKRAQRKFDKMRQDMLDKVKSKPADFLYQASEVKTSEDRRRLVDALVTINSPSGFETIESNPGAEMEIGELMRDKVKEREEAWMKEVGQRHDENGIPIAGFMHGCWESDKNKTVEARVAEWDSKETPRWGFFKNPPFQEPTDEEIYEILAKQRLRQEKQVLETDSRIEKMTEDLMFRPENATAAQEVLETLEEIDLPEDMKIKALRERREAAEEEQGIIVSFWQSLVGRGNEQGVMFLGIETAYLQIGHGVLLITLALMSNLYYDQNILFSLPDAWRTALAQGVTIVASVNLAMAFQARKAAIERQLSPLFWFLKTAALGTLSWRQLMQTRTIAEKKQLRDARKKKRADRLAREAQEREASKRKKKSRTSASGSKRREKQKVLD</sequence>
<gene>
    <name evidence="3" type="ORF">Cvel_8140</name>
</gene>
<feature type="chain" id="PRO_5005191698" evidence="2">
    <location>
        <begin position="20"/>
        <end position="711"/>
    </location>
</feature>